<dbReference type="GO" id="GO:0016987">
    <property type="term" value="F:sigma factor activity"/>
    <property type="evidence" value="ECO:0007669"/>
    <property type="project" value="UniProtKB-KW"/>
</dbReference>
<dbReference type="EMBL" id="BSTX01000002">
    <property type="protein sequence ID" value="GLZ79245.1"/>
    <property type="molecule type" value="Genomic_DNA"/>
</dbReference>
<dbReference type="AlphaFoldDB" id="A0A9W6SNR6"/>
<dbReference type="Pfam" id="PF04542">
    <property type="entry name" value="Sigma70_r2"/>
    <property type="match status" value="1"/>
</dbReference>
<keyword evidence="3" id="KW-0238">DNA-binding</keyword>
<dbReference type="InterPro" id="IPR013325">
    <property type="entry name" value="RNA_pol_sigma_r2"/>
</dbReference>
<dbReference type="RefSeq" id="WP_285664365.1">
    <property type="nucleotide sequence ID" value="NZ_BSTX01000002.1"/>
</dbReference>
<reference evidence="6" key="1">
    <citation type="submission" date="2023-03" db="EMBL/GenBank/DDBJ databases">
        <title>Actinorhabdospora filicis NBRC 111898.</title>
        <authorList>
            <person name="Ichikawa N."/>
            <person name="Sato H."/>
            <person name="Tonouchi N."/>
        </authorList>
    </citation>
    <scope>NUCLEOTIDE SEQUENCE</scope>
    <source>
        <strain evidence="6">NBRC 111898</strain>
    </source>
</reference>
<sequence>MIAAPVGSPLEASLLNELVRDHRYLVTRAARGFARWCQDLEDLEQEAFIALPRILSCYVPARGKLSWYALKSCRRRMIGYLAETYYAGVRPESLPGYRLVHRRMRVHLERFGRRMTETEVVTSTGLPSTLVREAMCHHARRVESLDDPGRRIRSRHETVGTASADMERAELLADLRKELRDLPDAAALVIAVAIDGEAVEAAGRRLGMAAGTALDRYQRALHRLEGWAASLMARQANGST</sequence>
<evidence type="ECO:0000259" key="5">
    <source>
        <dbReference type="Pfam" id="PF04542"/>
    </source>
</evidence>
<dbReference type="Gene3D" id="1.10.1740.10">
    <property type="match status" value="1"/>
</dbReference>
<protein>
    <recommendedName>
        <fullName evidence="5">RNA polymerase sigma-70 region 2 domain-containing protein</fullName>
    </recommendedName>
</protein>
<keyword evidence="1" id="KW-0805">Transcription regulation</keyword>
<feature type="domain" description="RNA polymerase sigma-70 region 2" evidence="5">
    <location>
        <begin position="18"/>
        <end position="81"/>
    </location>
</feature>
<evidence type="ECO:0000256" key="2">
    <source>
        <dbReference type="ARBA" id="ARBA00023082"/>
    </source>
</evidence>
<evidence type="ECO:0000256" key="3">
    <source>
        <dbReference type="ARBA" id="ARBA00023125"/>
    </source>
</evidence>
<evidence type="ECO:0000313" key="6">
    <source>
        <dbReference type="EMBL" id="GLZ79245.1"/>
    </source>
</evidence>
<gene>
    <name evidence="6" type="ORF">Afil01_40520</name>
</gene>
<proteinExistence type="predicted"/>
<keyword evidence="4" id="KW-0804">Transcription</keyword>
<dbReference type="SUPFAM" id="SSF88946">
    <property type="entry name" value="Sigma2 domain of RNA polymerase sigma factors"/>
    <property type="match status" value="1"/>
</dbReference>
<evidence type="ECO:0000256" key="1">
    <source>
        <dbReference type="ARBA" id="ARBA00023015"/>
    </source>
</evidence>
<evidence type="ECO:0000313" key="7">
    <source>
        <dbReference type="Proteomes" id="UP001165079"/>
    </source>
</evidence>
<comment type="caution">
    <text evidence="6">The sequence shown here is derived from an EMBL/GenBank/DDBJ whole genome shotgun (WGS) entry which is preliminary data.</text>
</comment>
<dbReference type="InterPro" id="IPR007627">
    <property type="entry name" value="RNA_pol_sigma70_r2"/>
</dbReference>
<dbReference type="GO" id="GO:0006352">
    <property type="term" value="P:DNA-templated transcription initiation"/>
    <property type="evidence" value="ECO:0007669"/>
    <property type="project" value="InterPro"/>
</dbReference>
<keyword evidence="7" id="KW-1185">Reference proteome</keyword>
<accession>A0A9W6SNR6</accession>
<dbReference type="PANTHER" id="PTHR30385">
    <property type="entry name" value="SIGMA FACTOR F FLAGELLAR"/>
    <property type="match status" value="1"/>
</dbReference>
<evidence type="ECO:0000256" key="4">
    <source>
        <dbReference type="ARBA" id="ARBA00023163"/>
    </source>
</evidence>
<keyword evidence="2" id="KW-0731">Sigma factor</keyword>
<organism evidence="6 7">
    <name type="scientific">Actinorhabdospora filicis</name>
    <dbReference type="NCBI Taxonomy" id="1785913"/>
    <lineage>
        <taxon>Bacteria</taxon>
        <taxon>Bacillati</taxon>
        <taxon>Actinomycetota</taxon>
        <taxon>Actinomycetes</taxon>
        <taxon>Micromonosporales</taxon>
        <taxon>Micromonosporaceae</taxon>
        <taxon>Actinorhabdospora</taxon>
    </lineage>
</organism>
<name>A0A9W6SNR6_9ACTN</name>
<dbReference type="GO" id="GO:0003677">
    <property type="term" value="F:DNA binding"/>
    <property type="evidence" value="ECO:0007669"/>
    <property type="project" value="UniProtKB-KW"/>
</dbReference>
<dbReference type="Proteomes" id="UP001165079">
    <property type="component" value="Unassembled WGS sequence"/>
</dbReference>